<dbReference type="InterPro" id="IPR053728">
    <property type="entry name" value="Alginate_Permeability_Chnl"/>
</dbReference>
<name>A0ABQ1J378_9SPHN</name>
<evidence type="ECO:0000259" key="2">
    <source>
        <dbReference type="Pfam" id="PF13372"/>
    </source>
</evidence>
<dbReference type="Proteomes" id="UP000614261">
    <property type="component" value="Unassembled WGS sequence"/>
</dbReference>
<keyword evidence="1" id="KW-0732">Signal</keyword>
<reference evidence="4" key="1">
    <citation type="journal article" date="2019" name="Int. J. Syst. Evol. Microbiol.">
        <title>The Global Catalogue of Microorganisms (GCM) 10K type strain sequencing project: providing services to taxonomists for standard genome sequencing and annotation.</title>
        <authorList>
            <consortium name="The Broad Institute Genomics Platform"/>
            <consortium name="The Broad Institute Genome Sequencing Center for Infectious Disease"/>
            <person name="Wu L."/>
            <person name="Ma J."/>
        </authorList>
    </citation>
    <scope>NUCLEOTIDE SEQUENCE [LARGE SCALE GENOMIC DNA]</scope>
    <source>
        <strain evidence="4">CGMCC 1.12851</strain>
    </source>
</reference>
<protein>
    <recommendedName>
        <fullName evidence="2">Alginate export domain-containing protein</fullName>
    </recommendedName>
</protein>
<evidence type="ECO:0000313" key="4">
    <source>
        <dbReference type="Proteomes" id="UP000614261"/>
    </source>
</evidence>
<gene>
    <name evidence="3" type="ORF">GCM10010833_12250</name>
</gene>
<dbReference type="InterPro" id="IPR025388">
    <property type="entry name" value="Alginate_export_dom"/>
</dbReference>
<proteinExistence type="predicted"/>
<organism evidence="3 4">
    <name type="scientific">Blastomonas aquatica</name>
    <dbReference type="NCBI Taxonomy" id="1510276"/>
    <lineage>
        <taxon>Bacteria</taxon>
        <taxon>Pseudomonadati</taxon>
        <taxon>Pseudomonadota</taxon>
        <taxon>Alphaproteobacteria</taxon>
        <taxon>Sphingomonadales</taxon>
        <taxon>Sphingomonadaceae</taxon>
        <taxon>Blastomonas</taxon>
    </lineage>
</organism>
<sequence>MSVRTFAILIMTAAALIPVSQAHAEDRSDDGLSISGDVRIRYELLEGQYRPSLPPNDDALTIQTAIAADYRTGPWHFSAELVDARGYWIDAPGAAGTTEVNALELSRASIGYRDGPVEVTAGRLHLNLGSRRLSARNAFRNTINSFTGLRLDWHGDAGDTLTAFYTLPHTRLPSDRASLVNNRVRWDRESFDLTFWGTHYSRPDLFAGITLQANVFGLNERDGANGPTRNRKLLTAGARLHRSPEPDQWDIDFEGAVQTGTVRQSTAANAPLQDVRAFFAHAEIGYSVDLPGKPRISVLFDIASGDDPRSANFTRFDTLFGARRWEFGPSGIFGPLARTNIISPGLRLEATPGSRWDVMALWRPAWAHNRRDRFGNSSLVDASGTSGRFAGHMIEARIGHWLIEDTLRLEAGTALLTSGALLDAAPNAPGFGDTRYAYGQMTVSF</sequence>
<feature type="domain" description="Alginate export" evidence="2">
    <location>
        <begin position="32"/>
        <end position="426"/>
    </location>
</feature>
<dbReference type="Pfam" id="PF13372">
    <property type="entry name" value="Alginate_exp"/>
    <property type="match status" value="1"/>
</dbReference>
<comment type="caution">
    <text evidence="3">The sequence shown here is derived from an EMBL/GenBank/DDBJ whole genome shotgun (WGS) entry which is preliminary data.</text>
</comment>
<accession>A0ABQ1J378</accession>
<dbReference type="EMBL" id="BMGD01000002">
    <property type="protein sequence ID" value="GGB59008.1"/>
    <property type="molecule type" value="Genomic_DNA"/>
</dbReference>
<dbReference type="Gene3D" id="2.40.160.100">
    <property type="match status" value="1"/>
</dbReference>
<feature type="chain" id="PRO_5045746961" description="Alginate export domain-containing protein" evidence="1">
    <location>
        <begin position="25"/>
        <end position="445"/>
    </location>
</feature>
<evidence type="ECO:0000256" key="1">
    <source>
        <dbReference type="SAM" id="SignalP"/>
    </source>
</evidence>
<feature type="signal peptide" evidence="1">
    <location>
        <begin position="1"/>
        <end position="24"/>
    </location>
</feature>
<evidence type="ECO:0000313" key="3">
    <source>
        <dbReference type="EMBL" id="GGB59008.1"/>
    </source>
</evidence>
<keyword evidence="4" id="KW-1185">Reference proteome</keyword>